<organism evidence="3 4">
    <name type="scientific">candidate division WWE3 bacterium RIFCSPLOWO2_01_FULL_39_13</name>
    <dbReference type="NCBI Taxonomy" id="1802624"/>
    <lineage>
        <taxon>Bacteria</taxon>
        <taxon>Katanobacteria</taxon>
    </lineage>
</organism>
<name>A0A1F4V3D8_UNCKA</name>
<evidence type="ECO:0000313" key="3">
    <source>
        <dbReference type="EMBL" id="OGC51691.1"/>
    </source>
</evidence>
<dbReference type="InterPro" id="IPR000305">
    <property type="entry name" value="GIY-YIG_endonuc"/>
</dbReference>
<accession>A0A1F4V3D8</accession>
<protein>
    <recommendedName>
        <fullName evidence="2">GIY-YIG domain-containing protein</fullName>
    </recommendedName>
</protein>
<dbReference type="InterPro" id="IPR050190">
    <property type="entry name" value="UPF0213_domain"/>
</dbReference>
<dbReference type="Gene3D" id="3.40.1440.10">
    <property type="entry name" value="GIY-YIG endonuclease"/>
    <property type="match status" value="1"/>
</dbReference>
<dbReference type="EMBL" id="MEVH01000015">
    <property type="protein sequence ID" value="OGC51691.1"/>
    <property type="molecule type" value="Genomic_DNA"/>
</dbReference>
<dbReference type="Pfam" id="PF01541">
    <property type="entry name" value="GIY-YIG"/>
    <property type="match status" value="1"/>
</dbReference>
<feature type="domain" description="GIY-YIG" evidence="2">
    <location>
        <begin position="1"/>
        <end position="76"/>
    </location>
</feature>
<dbReference type="InterPro" id="IPR035901">
    <property type="entry name" value="GIY-YIG_endonuc_sf"/>
</dbReference>
<sequence length="82" mass="10117">MYYVYVLRQKNNRFYYGYTNNLDRRMLEHLNGQVRTTRGQKPVLIYFECYKKKFEAERREKFIKSGRGREQIKKKLGDNLNL</sequence>
<dbReference type="Proteomes" id="UP000178771">
    <property type="component" value="Unassembled WGS sequence"/>
</dbReference>
<proteinExistence type="inferred from homology"/>
<dbReference type="PROSITE" id="PS50164">
    <property type="entry name" value="GIY_YIG"/>
    <property type="match status" value="1"/>
</dbReference>
<evidence type="ECO:0000259" key="2">
    <source>
        <dbReference type="PROSITE" id="PS50164"/>
    </source>
</evidence>
<comment type="similarity">
    <text evidence="1">Belongs to the UPF0213 family.</text>
</comment>
<evidence type="ECO:0000256" key="1">
    <source>
        <dbReference type="ARBA" id="ARBA00007435"/>
    </source>
</evidence>
<evidence type="ECO:0000313" key="4">
    <source>
        <dbReference type="Proteomes" id="UP000178771"/>
    </source>
</evidence>
<reference evidence="3 4" key="1">
    <citation type="journal article" date="2016" name="Nat. Commun.">
        <title>Thousands of microbial genomes shed light on interconnected biogeochemical processes in an aquifer system.</title>
        <authorList>
            <person name="Anantharaman K."/>
            <person name="Brown C.T."/>
            <person name="Hug L.A."/>
            <person name="Sharon I."/>
            <person name="Castelle C.J."/>
            <person name="Probst A.J."/>
            <person name="Thomas B.C."/>
            <person name="Singh A."/>
            <person name="Wilkins M.J."/>
            <person name="Karaoz U."/>
            <person name="Brodie E.L."/>
            <person name="Williams K.H."/>
            <person name="Hubbard S.S."/>
            <person name="Banfield J.F."/>
        </authorList>
    </citation>
    <scope>NUCLEOTIDE SEQUENCE [LARGE SCALE GENOMIC DNA]</scope>
</reference>
<gene>
    <name evidence="3" type="ORF">A2982_03410</name>
</gene>
<dbReference type="PANTHER" id="PTHR34477:SF1">
    <property type="entry name" value="UPF0213 PROTEIN YHBQ"/>
    <property type="match status" value="1"/>
</dbReference>
<dbReference type="SUPFAM" id="SSF82771">
    <property type="entry name" value="GIY-YIG endonuclease"/>
    <property type="match status" value="1"/>
</dbReference>
<dbReference type="AlphaFoldDB" id="A0A1F4V3D8"/>
<comment type="caution">
    <text evidence="3">The sequence shown here is derived from an EMBL/GenBank/DDBJ whole genome shotgun (WGS) entry which is preliminary data.</text>
</comment>
<dbReference type="PANTHER" id="PTHR34477">
    <property type="entry name" value="UPF0213 PROTEIN YHBQ"/>
    <property type="match status" value="1"/>
</dbReference>